<sequence length="582" mass="63888">MKKVKLLKNAIITVVFLNLFVFSNAQVEPQCGTIVSPESQAYFEQLLPQIQQFEEEFNQIALSRSSTAISSVPIKAHIIRTDAGTGGLLLNQFNAAMSIMNDFYANAYIEFFLCDGINYIDDTNLFNFETDEQDAMTATHNVNNVINIYFANTVTSSSSGNGLCGYAYFPGGPEVILMNNSCATNGSTLSHEMGHFFALSHTHGNINGTLTSELVDGSNCSTTGDFICDTPADPQLSNSNVTTVCTYVGNDIDANNQFFNPDPFNIMSYSRKDCRIQFSPQQYARIYGTYQASRSALTCPSFNIDIASDYISSCDANPTVNFTDNSIGATSWLWDINGDDNIDYTTQNPSHTYASNGVYDVTLTVSNGSESITKVFQNYISVGGIDINTNQIILTLSTDDFPEDISWSLKNTAGTVLYSNPTYSNSTDNLQVFTEFFDVVVNECYTFEINDSFGDGICCGSGNGYYSLETAEGNVFAVGGAYNDGETTYMSNNVLSVDDYFSNNDLSIYPNPATTTLNIKLSNTNNLPDSFSIYNMLGQIVKTESISQISDLTINVADFSDGMYFIKLKKDSNTITIQFVKN</sequence>
<feature type="chain" id="PRO_5046408400" evidence="3">
    <location>
        <begin position="26"/>
        <end position="582"/>
    </location>
</feature>
<evidence type="ECO:0000256" key="2">
    <source>
        <dbReference type="ARBA" id="ARBA00022729"/>
    </source>
</evidence>
<dbReference type="SUPFAM" id="SSF49299">
    <property type="entry name" value="PKD domain"/>
    <property type="match status" value="1"/>
</dbReference>
<dbReference type="InterPro" id="IPR022409">
    <property type="entry name" value="PKD/Chitinase_dom"/>
</dbReference>
<feature type="signal peptide" evidence="3">
    <location>
        <begin position="1"/>
        <end position="25"/>
    </location>
</feature>
<evidence type="ECO:0000256" key="1">
    <source>
        <dbReference type="ARBA" id="ARBA00008721"/>
    </source>
</evidence>
<reference evidence="5 6" key="1">
    <citation type="submission" date="2023-01" db="EMBL/GenBank/DDBJ databases">
        <title>Psychroserpens ponticola sp. nov., isolated from seawater.</title>
        <authorList>
            <person name="Kristyanto S."/>
            <person name="Jung J."/>
            <person name="Kim J.M."/>
            <person name="Jeon C.O."/>
        </authorList>
    </citation>
    <scope>NUCLEOTIDE SEQUENCE [LARGE SCALE GENOMIC DNA]</scope>
    <source>
        <strain evidence="5 6">MSW6</strain>
    </source>
</reference>
<evidence type="ECO:0000256" key="3">
    <source>
        <dbReference type="SAM" id="SignalP"/>
    </source>
</evidence>
<dbReference type="PROSITE" id="PS50093">
    <property type="entry name" value="PKD"/>
    <property type="match status" value="1"/>
</dbReference>
<dbReference type="PANTHER" id="PTHR47466:SF1">
    <property type="entry name" value="METALLOPROTEASE MEP1 (AFU_ORTHOLOGUE AFUA_1G07730)-RELATED"/>
    <property type="match status" value="1"/>
</dbReference>
<keyword evidence="2 3" id="KW-0732">Signal</keyword>
<dbReference type="InterPro" id="IPR013783">
    <property type="entry name" value="Ig-like_fold"/>
</dbReference>
<dbReference type="InterPro" id="IPR000601">
    <property type="entry name" value="PKD_dom"/>
</dbReference>
<dbReference type="SMART" id="SM00089">
    <property type="entry name" value="PKD"/>
    <property type="match status" value="1"/>
</dbReference>
<keyword evidence="6" id="KW-1185">Reference proteome</keyword>
<evidence type="ECO:0000313" key="6">
    <source>
        <dbReference type="Proteomes" id="UP001202717"/>
    </source>
</evidence>
<evidence type="ECO:0000259" key="4">
    <source>
        <dbReference type="PROSITE" id="PS50093"/>
    </source>
</evidence>
<name>A0ABY7S163_9FLAO</name>
<dbReference type="Gene3D" id="2.60.40.10">
    <property type="entry name" value="Immunoglobulins"/>
    <property type="match status" value="1"/>
</dbReference>
<dbReference type="EMBL" id="CP116221">
    <property type="protein sequence ID" value="WCO02661.1"/>
    <property type="molecule type" value="Genomic_DNA"/>
</dbReference>
<accession>A0ABY7S163</accession>
<evidence type="ECO:0000313" key="5">
    <source>
        <dbReference type="EMBL" id="WCO02661.1"/>
    </source>
</evidence>
<dbReference type="CDD" id="cd00146">
    <property type="entry name" value="PKD"/>
    <property type="match status" value="1"/>
</dbReference>
<dbReference type="NCBIfam" id="TIGR04183">
    <property type="entry name" value="Por_Secre_tail"/>
    <property type="match status" value="1"/>
</dbReference>
<comment type="similarity">
    <text evidence="1">Belongs to the peptidase M43B family.</text>
</comment>
<dbReference type="InterPro" id="IPR026444">
    <property type="entry name" value="Secre_tail"/>
</dbReference>
<protein>
    <submittedName>
        <fullName evidence="5">T9SS type A sorting domain-containing protein</fullName>
    </submittedName>
</protein>
<proteinExistence type="inferred from homology"/>
<organism evidence="5 6">
    <name type="scientific">Psychroserpens ponticola</name>
    <dbReference type="NCBI Taxonomy" id="2932268"/>
    <lineage>
        <taxon>Bacteria</taxon>
        <taxon>Pseudomonadati</taxon>
        <taxon>Bacteroidota</taxon>
        <taxon>Flavobacteriia</taxon>
        <taxon>Flavobacteriales</taxon>
        <taxon>Flavobacteriaceae</taxon>
        <taxon>Psychroserpens</taxon>
    </lineage>
</organism>
<dbReference type="PANTHER" id="PTHR47466">
    <property type="match status" value="1"/>
</dbReference>
<feature type="domain" description="PKD" evidence="4">
    <location>
        <begin position="330"/>
        <end position="373"/>
    </location>
</feature>
<dbReference type="RefSeq" id="WP_249995428.1">
    <property type="nucleotide sequence ID" value="NZ_CP116221.1"/>
</dbReference>
<dbReference type="SUPFAM" id="SSF55486">
    <property type="entry name" value="Metalloproteases ('zincins'), catalytic domain"/>
    <property type="match status" value="1"/>
</dbReference>
<dbReference type="Pfam" id="PF18962">
    <property type="entry name" value="Por_Secre_tail"/>
    <property type="match status" value="1"/>
</dbReference>
<dbReference type="InterPro" id="IPR035986">
    <property type="entry name" value="PKD_dom_sf"/>
</dbReference>
<dbReference type="Proteomes" id="UP001202717">
    <property type="component" value="Chromosome"/>
</dbReference>
<gene>
    <name evidence="5" type="ORF">MUN68_003990</name>
</gene>
<dbReference type="Gene3D" id="3.40.390.10">
    <property type="entry name" value="Collagenase (Catalytic Domain)"/>
    <property type="match status" value="1"/>
</dbReference>
<dbReference type="InterPro" id="IPR024079">
    <property type="entry name" value="MetalloPept_cat_dom_sf"/>
</dbReference>
<dbReference type="Pfam" id="PF18911">
    <property type="entry name" value="PKD_4"/>
    <property type="match status" value="1"/>
</dbReference>